<dbReference type="HAMAP" id="MF_00028">
    <property type="entry name" value="CobQ"/>
    <property type="match status" value="1"/>
</dbReference>
<evidence type="ECO:0000256" key="3">
    <source>
        <dbReference type="ARBA" id="ARBA00014921"/>
    </source>
</evidence>
<comment type="function">
    <text evidence="6 7">Catalyzes amidations at positions B, D, E, and G on adenosylcobyrinic A,C-diamide. NH(2) groups are provided by glutamine, and one molecule of ATP is hydrogenolyzed for each amidation.</text>
</comment>
<evidence type="ECO:0000256" key="6">
    <source>
        <dbReference type="ARBA" id="ARBA00025166"/>
    </source>
</evidence>
<dbReference type="GeneID" id="41594246"/>
<dbReference type="UniPathway" id="UPA00148"/>
<dbReference type="InterPro" id="IPR027417">
    <property type="entry name" value="P-loop_NTPase"/>
</dbReference>
<dbReference type="KEGG" id="ncv:NCAV_0145"/>
<comment type="similarity">
    <text evidence="2 7">Belongs to the CobB/CobQ family. CobQ subfamily.</text>
</comment>
<evidence type="ECO:0000259" key="8">
    <source>
        <dbReference type="Pfam" id="PF01656"/>
    </source>
</evidence>
<dbReference type="InterPro" id="IPR002586">
    <property type="entry name" value="CobQ/CobB/MinD/ParA_Nub-bd_dom"/>
</dbReference>
<dbReference type="NCBIfam" id="NF001989">
    <property type="entry name" value="PRK00784.1"/>
    <property type="match status" value="1"/>
</dbReference>
<keyword evidence="5 7" id="KW-0315">Glutamine amidotransferase</keyword>
<evidence type="ECO:0000313" key="9">
    <source>
        <dbReference type="EMBL" id="SPC33345.1"/>
    </source>
</evidence>
<evidence type="ECO:0000256" key="7">
    <source>
        <dbReference type="HAMAP-Rule" id="MF_00028"/>
    </source>
</evidence>
<gene>
    <name evidence="7 9" type="primary">cobQ</name>
    <name evidence="9" type="ORF">NCAV_0145</name>
</gene>
<evidence type="ECO:0000313" key="10">
    <source>
        <dbReference type="Proteomes" id="UP000236248"/>
    </source>
</evidence>
<keyword evidence="4 7" id="KW-0169">Cobalamin biosynthesis</keyword>
<protein>
    <recommendedName>
        <fullName evidence="3 7">Probable cobyric acid synthase</fullName>
    </recommendedName>
</protein>
<organism evidence="9 10">
    <name type="scientific">Candidatus Nitrosocaldus cavascurensis</name>
    <dbReference type="NCBI Taxonomy" id="2058097"/>
    <lineage>
        <taxon>Archaea</taxon>
        <taxon>Nitrososphaerota</taxon>
        <taxon>Nitrososphaeria</taxon>
        <taxon>Candidatus Nitrosocaldales</taxon>
        <taxon>Candidatus Nitrosocaldaceae</taxon>
        <taxon>Candidatus Nitrosocaldus</taxon>
    </lineage>
</organism>
<comment type="pathway">
    <text evidence="1 7">Cofactor biosynthesis; adenosylcobalamin biosynthesis.</text>
</comment>
<dbReference type="GO" id="GO:0003824">
    <property type="term" value="F:catalytic activity"/>
    <property type="evidence" value="ECO:0007669"/>
    <property type="project" value="InterPro"/>
</dbReference>
<dbReference type="NCBIfam" id="TIGR00313">
    <property type="entry name" value="cobQ"/>
    <property type="match status" value="1"/>
</dbReference>
<proteinExistence type="inferred from homology"/>
<dbReference type="PANTHER" id="PTHR21343:SF1">
    <property type="entry name" value="COBYRIC ACID SYNTHASE"/>
    <property type="match status" value="1"/>
</dbReference>
<dbReference type="GO" id="GO:0015420">
    <property type="term" value="F:ABC-type vitamin B12 transporter activity"/>
    <property type="evidence" value="ECO:0007669"/>
    <property type="project" value="UniProtKB-UniRule"/>
</dbReference>
<dbReference type="EMBL" id="LT981265">
    <property type="protein sequence ID" value="SPC33345.1"/>
    <property type="molecule type" value="Genomic_DNA"/>
</dbReference>
<dbReference type="CDD" id="cd05389">
    <property type="entry name" value="CobQ_N"/>
    <property type="match status" value="1"/>
</dbReference>
<dbReference type="AlphaFoldDB" id="A0A2K5ANY1"/>
<dbReference type="InterPro" id="IPR004459">
    <property type="entry name" value="CobQ_synth"/>
</dbReference>
<dbReference type="Pfam" id="PF01656">
    <property type="entry name" value="CbiA"/>
    <property type="match status" value="1"/>
</dbReference>
<accession>A0A2K5ANY1</accession>
<keyword evidence="10" id="KW-1185">Reference proteome</keyword>
<evidence type="ECO:0000256" key="1">
    <source>
        <dbReference type="ARBA" id="ARBA00004953"/>
    </source>
</evidence>
<evidence type="ECO:0000256" key="2">
    <source>
        <dbReference type="ARBA" id="ARBA00006205"/>
    </source>
</evidence>
<dbReference type="SUPFAM" id="SSF52540">
    <property type="entry name" value="P-loop containing nucleoside triphosphate hydrolases"/>
    <property type="match status" value="1"/>
</dbReference>
<dbReference type="Proteomes" id="UP000236248">
    <property type="component" value="Chromosome NCAV"/>
</dbReference>
<dbReference type="Gene3D" id="3.40.50.300">
    <property type="entry name" value="P-loop containing nucleotide triphosphate hydrolases"/>
    <property type="match status" value="1"/>
</dbReference>
<evidence type="ECO:0000256" key="5">
    <source>
        <dbReference type="ARBA" id="ARBA00022962"/>
    </source>
</evidence>
<reference evidence="10" key="1">
    <citation type="submission" date="2018-01" db="EMBL/GenBank/DDBJ databases">
        <authorList>
            <person name="Kerou L M."/>
        </authorList>
    </citation>
    <scope>NUCLEOTIDE SEQUENCE [LARGE SCALE GENOMIC DNA]</scope>
    <source>
        <strain evidence="10">SCU2</strain>
    </source>
</reference>
<dbReference type="GO" id="GO:0009236">
    <property type="term" value="P:cobalamin biosynthetic process"/>
    <property type="evidence" value="ECO:0007669"/>
    <property type="project" value="UniProtKB-UniRule"/>
</dbReference>
<feature type="domain" description="CobQ/CobB/MinD/ParA nucleotide binding" evidence="8">
    <location>
        <begin position="4"/>
        <end position="234"/>
    </location>
</feature>
<sequence length="289" mass="31822">MKCIMIQGTASSAGKSIMVTALCRILADQGYRVMPFKAQNMSSNVYVTKDGLEMANAQALQAFAARVEPDVYMNPILLKPLGEYRSSVVILGREYKVMHARDYYRFAISKGLSIVLSSLQHLASYSDVVLIEGAGSPAEINIARYDIANMRLAEAINAPVLIVADIDRGGCFASMIGTLTLLKRRERDLVRGFIINKFRGDASILAGALSRFERISGKRILGVVPFIDDLALPEEDSLSSRRGHGSTSTLTLNKPQYDHLDAMVDRLSKVVKSSIAMDEVMRILDIRDD</sequence>
<dbReference type="PANTHER" id="PTHR21343">
    <property type="entry name" value="DETHIOBIOTIN SYNTHETASE"/>
    <property type="match status" value="1"/>
</dbReference>
<comment type="caution">
    <text evidence="7">Lacks conserved residue(s) required for the propagation of feature annotation.</text>
</comment>
<dbReference type="InterPro" id="IPR047045">
    <property type="entry name" value="CobQ_N"/>
</dbReference>
<evidence type="ECO:0000256" key="4">
    <source>
        <dbReference type="ARBA" id="ARBA00022573"/>
    </source>
</evidence>
<name>A0A2K5ANY1_9ARCH</name>
<dbReference type="RefSeq" id="WP_197706649.1">
    <property type="nucleotide sequence ID" value="NZ_LT981265.1"/>
</dbReference>